<dbReference type="Gene3D" id="1.10.357.10">
    <property type="entry name" value="Tetracycline Repressor, domain 2"/>
    <property type="match status" value="1"/>
</dbReference>
<keyword evidence="3" id="KW-0804">Transcription</keyword>
<dbReference type="PANTHER" id="PTHR47506:SF1">
    <property type="entry name" value="HTH-TYPE TRANSCRIPTIONAL REGULATOR YJDC"/>
    <property type="match status" value="1"/>
</dbReference>
<evidence type="ECO:0000256" key="1">
    <source>
        <dbReference type="ARBA" id="ARBA00023015"/>
    </source>
</evidence>
<organism evidence="6 7">
    <name type="scientific">Actinopolymorpha pittospori</name>
    <dbReference type="NCBI Taxonomy" id="648752"/>
    <lineage>
        <taxon>Bacteria</taxon>
        <taxon>Bacillati</taxon>
        <taxon>Actinomycetota</taxon>
        <taxon>Actinomycetes</taxon>
        <taxon>Propionibacteriales</taxon>
        <taxon>Actinopolymorphaceae</taxon>
        <taxon>Actinopolymorpha</taxon>
    </lineage>
</organism>
<keyword evidence="2 4" id="KW-0238">DNA-binding</keyword>
<dbReference type="PANTHER" id="PTHR47506">
    <property type="entry name" value="TRANSCRIPTIONAL REGULATORY PROTEIN"/>
    <property type="match status" value="1"/>
</dbReference>
<dbReference type="SUPFAM" id="SSF46689">
    <property type="entry name" value="Homeodomain-like"/>
    <property type="match status" value="1"/>
</dbReference>
<accession>A0A927MWY7</accession>
<evidence type="ECO:0000313" key="6">
    <source>
        <dbReference type="EMBL" id="MBE1608450.1"/>
    </source>
</evidence>
<proteinExistence type="predicted"/>
<feature type="domain" description="HTH tetR-type" evidence="5">
    <location>
        <begin position="8"/>
        <end position="68"/>
    </location>
</feature>
<dbReference type="PROSITE" id="PS50977">
    <property type="entry name" value="HTH_TETR_2"/>
    <property type="match status" value="1"/>
</dbReference>
<dbReference type="InterPro" id="IPR009057">
    <property type="entry name" value="Homeodomain-like_sf"/>
</dbReference>
<dbReference type="Pfam" id="PF00440">
    <property type="entry name" value="TetR_N"/>
    <property type="match status" value="1"/>
</dbReference>
<name>A0A927MWY7_9ACTN</name>
<evidence type="ECO:0000256" key="2">
    <source>
        <dbReference type="ARBA" id="ARBA00023125"/>
    </source>
</evidence>
<evidence type="ECO:0000256" key="3">
    <source>
        <dbReference type="ARBA" id="ARBA00023163"/>
    </source>
</evidence>
<sequence>MARGRPREFDVDKVLQAALNVFWARGYEGTTMADLGEATGLQPGSIYAAFGSKAGLFKQVADRYVTTAFSYGSHALEADSAREVVRRWLTGAAETSTGEATPAGCLLVQGALVTSDASRPVGQDLCTRRTAAQVMLAERFVQALDNGDLPVEVEARVAAQYVVALAEGIAVEAASGASRETLLGLVELSMRRLPWED</sequence>
<dbReference type="AlphaFoldDB" id="A0A927MWY7"/>
<dbReference type="InterPro" id="IPR001647">
    <property type="entry name" value="HTH_TetR"/>
</dbReference>
<protein>
    <submittedName>
        <fullName evidence="6">AcrR family transcriptional regulator</fullName>
    </submittedName>
</protein>
<evidence type="ECO:0000256" key="4">
    <source>
        <dbReference type="PROSITE-ProRule" id="PRU00335"/>
    </source>
</evidence>
<reference evidence="6" key="1">
    <citation type="submission" date="2020-10" db="EMBL/GenBank/DDBJ databases">
        <title>Sequencing the genomes of 1000 actinobacteria strains.</title>
        <authorList>
            <person name="Klenk H.-P."/>
        </authorList>
    </citation>
    <scope>NUCLEOTIDE SEQUENCE</scope>
    <source>
        <strain evidence="6">DSM 45354</strain>
    </source>
</reference>
<dbReference type="Proteomes" id="UP000638648">
    <property type="component" value="Unassembled WGS sequence"/>
</dbReference>
<keyword evidence="1" id="KW-0805">Transcription regulation</keyword>
<dbReference type="EMBL" id="JADBEM010000001">
    <property type="protein sequence ID" value="MBE1608450.1"/>
    <property type="molecule type" value="Genomic_DNA"/>
</dbReference>
<comment type="caution">
    <text evidence="6">The sequence shown here is derived from an EMBL/GenBank/DDBJ whole genome shotgun (WGS) entry which is preliminary data.</text>
</comment>
<dbReference type="InterPro" id="IPR036271">
    <property type="entry name" value="Tet_transcr_reg_TetR-rel_C_sf"/>
</dbReference>
<feature type="DNA-binding region" description="H-T-H motif" evidence="4">
    <location>
        <begin position="31"/>
        <end position="50"/>
    </location>
</feature>
<gene>
    <name evidence="6" type="ORF">HEB94_005298</name>
</gene>
<evidence type="ECO:0000259" key="5">
    <source>
        <dbReference type="PROSITE" id="PS50977"/>
    </source>
</evidence>
<dbReference type="PROSITE" id="PS01081">
    <property type="entry name" value="HTH_TETR_1"/>
    <property type="match status" value="1"/>
</dbReference>
<dbReference type="PRINTS" id="PR00455">
    <property type="entry name" value="HTHTETR"/>
</dbReference>
<evidence type="ECO:0000313" key="7">
    <source>
        <dbReference type="Proteomes" id="UP000638648"/>
    </source>
</evidence>
<dbReference type="GO" id="GO:0003677">
    <property type="term" value="F:DNA binding"/>
    <property type="evidence" value="ECO:0007669"/>
    <property type="project" value="UniProtKB-UniRule"/>
</dbReference>
<keyword evidence="7" id="KW-1185">Reference proteome</keyword>
<dbReference type="InterPro" id="IPR023772">
    <property type="entry name" value="DNA-bd_HTH_TetR-type_CS"/>
</dbReference>
<dbReference type="Gene3D" id="1.10.10.60">
    <property type="entry name" value="Homeodomain-like"/>
    <property type="match status" value="1"/>
</dbReference>
<dbReference type="RefSeq" id="WP_202896539.1">
    <property type="nucleotide sequence ID" value="NZ_BAABJL010000097.1"/>
</dbReference>
<dbReference type="SUPFAM" id="SSF48498">
    <property type="entry name" value="Tetracyclin repressor-like, C-terminal domain"/>
    <property type="match status" value="1"/>
</dbReference>